<dbReference type="AlphaFoldDB" id="A0A0U5JAQ0"/>
<keyword evidence="3" id="KW-1003">Cell membrane</keyword>
<comment type="similarity">
    <text evidence="2 7">Belongs to the UPF0056 (MarC) family.</text>
</comment>
<evidence type="ECO:0000256" key="1">
    <source>
        <dbReference type="ARBA" id="ARBA00004651"/>
    </source>
</evidence>
<name>A0A0U5JAQ0_9BACT</name>
<keyword evidence="5 7" id="KW-1133">Transmembrane helix</keyword>
<keyword evidence="9" id="KW-1185">Reference proteome</keyword>
<proteinExistence type="inferred from homology"/>
<dbReference type="EMBL" id="LN879502">
    <property type="protein sequence ID" value="CUI17113.1"/>
    <property type="molecule type" value="Genomic_DNA"/>
</dbReference>
<evidence type="ECO:0000256" key="2">
    <source>
        <dbReference type="ARBA" id="ARBA00009784"/>
    </source>
</evidence>
<feature type="transmembrane region" description="Helical" evidence="7">
    <location>
        <begin position="104"/>
        <end position="123"/>
    </location>
</feature>
<dbReference type="STRING" id="389348.PNK_1503"/>
<accession>A0A0U5JAQ0</accession>
<organism evidence="8 9">
    <name type="scientific">Candidatus Protochlamydia naegleriophila</name>
    <dbReference type="NCBI Taxonomy" id="389348"/>
    <lineage>
        <taxon>Bacteria</taxon>
        <taxon>Pseudomonadati</taxon>
        <taxon>Chlamydiota</taxon>
        <taxon>Chlamydiia</taxon>
        <taxon>Parachlamydiales</taxon>
        <taxon>Parachlamydiaceae</taxon>
        <taxon>Candidatus Protochlamydia</taxon>
    </lineage>
</organism>
<sequence length="198" mass="21661">MTIIQLAMIFFIITNPIGNCPTIIALIKDHTIPQQQKILFRESMFALILAVFFLFLGETFLSSLNIRNYALTISGGVLLFLVALKMIFSDRTEAKADTPKQDPFIVPIATPLLSGAGLLTMIMLYSKQEANDMKIFLAILLAWVGVTGVLVSAPYLQVFLGKRGLAALEQLMGMLLAMIATEMIVQGSSLFLTALSTV</sequence>
<evidence type="ECO:0000313" key="9">
    <source>
        <dbReference type="Proteomes" id="UP000069902"/>
    </source>
</evidence>
<feature type="transmembrane region" description="Helical" evidence="7">
    <location>
        <begin position="135"/>
        <end position="159"/>
    </location>
</feature>
<reference evidence="9" key="1">
    <citation type="submission" date="2015-09" db="EMBL/GenBank/DDBJ databases">
        <authorList>
            <person name="Bertelli C."/>
        </authorList>
    </citation>
    <scope>NUCLEOTIDE SEQUENCE [LARGE SCALE GENOMIC DNA]</scope>
    <source>
        <strain evidence="9">KNic</strain>
    </source>
</reference>
<keyword evidence="4 7" id="KW-0812">Transmembrane</keyword>
<dbReference type="KEGG" id="pnl:PNK_1503"/>
<dbReference type="GO" id="GO:0005886">
    <property type="term" value="C:plasma membrane"/>
    <property type="evidence" value="ECO:0007669"/>
    <property type="project" value="UniProtKB-SubCell"/>
</dbReference>
<dbReference type="PANTHER" id="PTHR33508:SF10">
    <property type="entry name" value="UPF0056 INNER MEMBRANE PROTEIN YHGN"/>
    <property type="match status" value="1"/>
</dbReference>
<protein>
    <recommendedName>
        <fullName evidence="7">UPF0056 membrane protein</fullName>
    </recommendedName>
</protein>
<dbReference type="InterPro" id="IPR002771">
    <property type="entry name" value="Multi_antbiot-R_MarC"/>
</dbReference>
<feature type="transmembrane region" description="Helical" evidence="7">
    <location>
        <begin position="171"/>
        <end position="195"/>
    </location>
</feature>
<dbReference type="RefSeq" id="WP_079992859.1">
    <property type="nucleotide sequence ID" value="NZ_LN879502.1"/>
</dbReference>
<feature type="transmembrane region" description="Helical" evidence="7">
    <location>
        <begin position="39"/>
        <end position="57"/>
    </location>
</feature>
<evidence type="ECO:0000313" key="8">
    <source>
        <dbReference type="EMBL" id="CUI17113.1"/>
    </source>
</evidence>
<feature type="transmembrane region" description="Helical" evidence="7">
    <location>
        <begin position="69"/>
        <end position="88"/>
    </location>
</feature>
<gene>
    <name evidence="8" type="ORF">PNK_1503</name>
</gene>
<dbReference type="Pfam" id="PF01914">
    <property type="entry name" value="MarC"/>
    <property type="match status" value="1"/>
</dbReference>
<evidence type="ECO:0000256" key="5">
    <source>
        <dbReference type="ARBA" id="ARBA00022989"/>
    </source>
</evidence>
<feature type="transmembrane region" description="Helical" evidence="7">
    <location>
        <begin position="6"/>
        <end position="27"/>
    </location>
</feature>
<dbReference type="Proteomes" id="UP000069902">
    <property type="component" value="Chromosome cPNK"/>
</dbReference>
<keyword evidence="6 7" id="KW-0472">Membrane</keyword>
<evidence type="ECO:0000256" key="3">
    <source>
        <dbReference type="ARBA" id="ARBA00022475"/>
    </source>
</evidence>
<dbReference type="InParanoid" id="A0A0U5JAQ0"/>
<evidence type="ECO:0000256" key="4">
    <source>
        <dbReference type="ARBA" id="ARBA00022692"/>
    </source>
</evidence>
<dbReference type="PANTHER" id="PTHR33508">
    <property type="entry name" value="UPF0056 MEMBRANE PROTEIN YHCE"/>
    <property type="match status" value="1"/>
</dbReference>
<evidence type="ECO:0000256" key="7">
    <source>
        <dbReference type="RuleBase" id="RU362048"/>
    </source>
</evidence>
<evidence type="ECO:0000256" key="6">
    <source>
        <dbReference type="ARBA" id="ARBA00023136"/>
    </source>
</evidence>
<comment type="subcellular location">
    <subcellularLocation>
        <location evidence="1 7">Cell membrane</location>
        <topology evidence="1 7">Multi-pass membrane protein</topology>
    </subcellularLocation>
</comment>
<dbReference type="PATRIC" id="fig|389348.3.peg.1686"/>